<accession>A0A2N7VWV0</accession>
<proteinExistence type="predicted"/>
<reference evidence="1 2" key="1">
    <citation type="submission" date="2018-01" db="EMBL/GenBank/DDBJ databases">
        <title>Whole genome analyses suggest that Burkholderia sensu lato contains two further novel genera in the rhizoxinica-symbiotica group Mycetohabitans gen. nov., and Trinickia gen. nov.: implications for the evolution of diazotrophy and nodulation in the Burkholderiaceae.</title>
        <authorList>
            <person name="Estrada-de los Santos P."/>
            <person name="Palmer M."/>
            <person name="Chavez-Ramirez B."/>
            <person name="Beukes C."/>
            <person name="Steenkamp E.T."/>
            <person name="Hirsch A.M."/>
            <person name="Manyaka P."/>
            <person name="Maluk M."/>
            <person name="Lafos M."/>
            <person name="Crook M."/>
            <person name="Gross E."/>
            <person name="Simon M.F."/>
            <person name="Bueno dos Reis Junior F."/>
            <person name="Poole P.S."/>
            <person name="Venter S.N."/>
            <person name="James E.K."/>
        </authorList>
    </citation>
    <scope>NUCLEOTIDE SEQUENCE [LARGE SCALE GENOMIC DNA]</scope>
    <source>
        <strain evidence="1 2">GIMN1.004</strain>
    </source>
</reference>
<dbReference type="Proteomes" id="UP000235616">
    <property type="component" value="Unassembled WGS sequence"/>
</dbReference>
<dbReference type="AlphaFoldDB" id="A0A2N7VWV0"/>
<evidence type="ECO:0000313" key="1">
    <source>
        <dbReference type="EMBL" id="PMS21632.1"/>
    </source>
</evidence>
<gene>
    <name evidence="1" type="ORF">C0Z18_07180</name>
</gene>
<sequence>MTRQRAQVIQGVEQSGCISYEGRFPGHCPLCLGPLVLVPDMPGHARHAHARQAAQCVLTTDHYQPLDLAGRVQRNVRLATANRRRFAEDWERHYALIKHLCPTFSMARMTTTLSYAEVLGIWSYAKLREEAIAPLLLALAGFMRLSVPADLRDPPHKSIRWLRFWFDASVRDIGDLWAARSDTPGFFRIEYSEPEATPFPTGRHVIRWTMLHDMASMWGNLGNGHGAHVTPAERNVFERFFKQSRDI</sequence>
<name>A0A2N7VWV0_9BURK</name>
<protein>
    <submittedName>
        <fullName evidence="1">Uncharacterized protein</fullName>
    </submittedName>
</protein>
<organism evidence="1 2">
    <name type="scientific">Trinickia dabaoshanensis</name>
    <dbReference type="NCBI Taxonomy" id="564714"/>
    <lineage>
        <taxon>Bacteria</taxon>
        <taxon>Pseudomonadati</taxon>
        <taxon>Pseudomonadota</taxon>
        <taxon>Betaproteobacteria</taxon>
        <taxon>Burkholderiales</taxon>
        <taxon>Burkholderiaceae</taxon>
        <taxon>Trinickia</taxon>
    </lineage>
</organism>
<dbReference type="RefSeq" id="WP_102644698.1">
    <property type="nucleotide sequence ID" value="NZ_PNYA01000005.1"/>
</dbReference>
<keyword evidence="2" id="KW-1185">Reference proteome</keyword>
<comment type="caution">
    <text evidence="1">The sequence shown here is derived from an EMBL/GenBank/DDBJ whole genome shotgun (WGS) entry which is preliminary data.</text>
</comment>
<dbReference type="OrthoDB" id="9008811at2"/>
<evidence type="ECO:0000313" key="2">
    <source>
        <dbReference type="Proteomes" id="UP000235616"/>
    </source>
</evidence>
<dbReference type="EMBL" id="PNYA01000005">
    <property type="protein sequence ID" value="PMS21632.1"/>
    <property type="molecule type" value="Genomic_DNA"/>
</dbReference>